<accession>A0ABU8DYW7</accession>
<keyword evidence="1" id="KW-0479">Metal-binding</keyword>
<dbReference type="PANTHER" id="PTHR45953:SF1">
    <property type="entry name" value="IDURONATE 2-SULFATASE"/>
    <property type="match status" value="1"/>
</dbReference>
<dbReference type="Pfam" id="PF00884">
    <property type="entry name" value="Sulfatase"/>
    <property type="match status" value="1"/>
</dbReference>
<dbReference type="SUPFAM" id="SSF53649">
    <property type="entry name" value="Alkaline phosphatase-like"/>
    <property type="match status" value="1"/>
</dbReference>
<proteinExistence type="predicted"/>
<evidence type="ECO:0000256" key="2">
    <source>
        <dbReference type="ARBA" id="ARBA00022801"/>
    </source>
</evidence>
<dbReference type="EMBL" id="JBAPLU010000032">
    <property type="protein sequence ID" value="MEI4274017.1"/>
    <property type="molecule type" value="Genomic_DNA"/>
</dbReference>
<dbReference type="PANTHER" id="PTHR45953">
    <property type="entry name" value="IDURONATE 2-SULFATASE"/>
    <property type="match status" value="1"/>
</dbReference>
<dbReference type="InterPro" id="IPR017850">
    <property type="entry name" value="Alkaline_phosphatase_core_sf"/>
</dbReference>
<sequence length="592" mass="66826">MKAIVVMFDSLNRRYLPPYGAQGVHAPNFERLAQRTATFDTCYAGSMPCIPARREMHTGRYNFLHRGWGPLEPFDDSVPEMLKAAGVHTHLATDHQHYWEDGGATFHNRYSTYEFFRGQEGDFWKGQVADPPMPADLKRVRRPAYRQDWVNRQHLTDEADHPQTLTFDAGLEFIDTNAGEDRWMVQIEAFDPHEPFFSYDRYADLYPEDHDGPHRDWPDYAQVLETRDQAAHLRRQYKALLSMCDRSLGRVLDRMDALDLWEDTMLMVVTDHGFLLGEHGWWGKNIPPWYEETIHTPLFVWDPRSRVAGQRRSSLVQTIDIGPTLLEFFDVDRTPDMEGRPLRGVVEADEPVRTAGLFGGFGGHVNVTDGRYVYMRAPVTAANEPLAEYTLMPTHMMSRFTPAELRSATLAPPFRFTKDVPTLRTGGAAMGSPFAFGTLLFDLATDPEQRTPLVDDELEARMVGLMLELMRANDAPPEQYQRLGLPPEGPADEGHLLVRRHWPQVEAARTPVRREEYPAGLCSANTPLRELLADPAATAVVGSVVPGLLREPMRTITAPLSPVEVAAFAVGLLPVARLRDLSDGLAALSADR</sequence>
<feature type="domain" description="Sulfatase N-terminal" evidence="3">
    <location>
        <begin position="4"/>
        <end position="330"/>
    </location>
</feature>
<dbReference type="Proteomes" id="UP001361570">
    <property type="component" value="Unassembled WGS sequence"/>
</dbReference>
<evidence type="ECO:0000256" key="1">
    <source>
        <dbReference type="ARBA" id="ARBA00022723"/>
    </source>
</evidence>
<dbReference type="RefSeq" id="WP_336406133.1">
    <property type="nucleotide sequence ID" value="NZ_JBAPLU010000032.1"/>
</dbReference>
<comment type="caution">
    <text evidence="4">The sequence shown here is derived from an EMBL/GenBank/DDBJ whole genome shotgun (WGS) entry which is preliminary data.</text>
</comment>
<keyword evidence="2" id="KW-0378">Hydrolase</keyword>
<evidence type="ECO:0000313" key="5">
    <source>
        <dbReference type="Proteomes" id="UP001361570"/>
    </source>
</evidence>
<dbReference type="InterPro" id="IPR000917">
    <property type="entry name" value="Sulfatase_N"/>
</dbReference>
<dbReference type="Gene3D" id="3.40.720.10">
    <property type="entry name" value="Alkaline Phosphatase, subunit A"/>
    <property type="match status" value="1"/>
</dbReference>
<protein>
    <submittedName>
        <fullName evidence="4">Sulfatase</fullName>
    </submittedName>
</protein>
<organism evidence="4 5">
    <name type="scientific">Klenkia sesuvii</name>
    <dbReference type="NCBI Taxonomy" id="3103137"/>
    <lineage>
        <taxon>Bacteria</taxon>
        <taxon>Bacillati</taxon>
        <taxon>Actinomycetota</taxon>
        <taxon>Actinomycetes</taxon>
        <taxon>Geodermatophilales</taxon>
        <taxon>Geodermatophilaceae</taxon>
        <taxon>Klenkia</taxon>
    </lineage>
</organism>
<name>A0ABU8DYW7_9ACTN</name>
<evidence type="ECO:0000313" key="4">
    <source>
        <dbReference type="EMBL" id="MEI4274017.1"/>
    </source>
</evidence>
<evidence type="ECO:0000259" key="3">
    <source>
        <dbReference type="Pfam" id="PF00884"/>
    </source>
</evidence>
<gene>
    <name evidence="4" type="ORF">TEK04_20025</name>
</gene>
<reference evidence="4 5" key="1">
    <citation type="submission" date="2024-03" db="EMBL/GenBank/DDBJ databases">
        <title>Draft genome sequence of Klenkia sp. LSe6-5.</title>
        <authorList>
            <person name="Duangmal K."/>
            <person name="Chantavorakit T."/>
        </authorList>
    </citation>
    <scope>NUCLEOTIDE SEQUENCE [LARGE SCALE GENOMIC DNA]</scope>
    <source>
        <strain evidence="4 5">LSe6-5</strain>
    </source>
</reference>
<keyword evidence="5" id="KW-1185">Reference proteome</keyword>
<dbReference type="CDD" id="cd16148">
    <property type="entry name" value="sulfatase_like"/>
    <property type="match status" value="1"/>
</dbReference>